<dbReference type="RefSeq" id="XP_047781966.1">
    <property type="nucleotide sequence ID" value="XM_047923090.1"/>
</dbReference>
<protein>
    <recommendedName>
        <fullName evidence="3">Secreted protein</fullName>
    </recommendedName>
</protein>
<dbReference type="Proteomes" id="UP000814176">
    <property type="component" value="Unassembled WGS sequence"/>
</dbReference>
<evidence type="ECO:0008006" key="3">
    <source>
        <dbReference type="Google" id="ProtNLM"/>
    </source>
</evidence>
<dbReference type="GeneID" id="72003822"/>
<evidence type="ECO:0000313" key="1">
    <source>
        <dbReference type="EMBL" id="KAH9840316.1"/>
    </source>
</evidence>
<organism evidence="1 2">
    <name type="scientific">Rhodofomes roseus</name>
    <dbReference type="NCBI Taxonomy" id="34475"/>
    <lineage>
        <taxon>Eukaryota</taxon>
        <taxon>Fungi</taxon>
        <taxon>Dikarya</taxon>
        <taxon>Basidiomycota</taxon>
        <taxon>Agaricomycotina</taxon>
        <taxon>Agaricomycetes</taxon>
        <taxon>Polyporales</taxon>
        <taxon>Rhodofomes</taxon>
    </lineage>
</organism>
<accession>A0ABQ8KPS5</accession>
<dbReference type="EMBL" id="JADCUA010000005">
    <property type="protein sequence ID" value="KAH9840316.1"/>
    <property type="molecule type" value="Genomic_DNA"/>
</dbReference>
<proteinExistence type="predicted"/>
<sequence length="70" mass="7751">MRAASMRQVLLWAGRMLAAASRHRTIRQERSQPLSSRRLLAPSSVRCACRAPIVYVADRAARNEEAGVCA</sequence>
<gene>
    <name evidence="1" type="ORF">C8Q71DRAFT_746902</name>
</gene>
<keyword evidence="2" id="KW-1185">Reference proteome</keyword>
<comment type="caution">
    <text evidence="1">The sequence shown here is derived from an EMBL/GenBank/DDBJ whole genome shotgun (WGS) entry which is preliminary data.</text>
</comment>
<evidence type="ECO:0000313" key="2">
    <source>
        <dbReference type="Proteomes" id="UP000814176"/>
    </source>
</evidence>
<reference evidence="1 2" key="1">
    <citation type="journal article" date="2021" name="Environ. Microbiol.">
        <title>Gene family expansions and transcriptome signatures uncover fungal adaptations to wood decay.</title>
        <authorList>
            <person name="Hage H."/>
            <person name="Miyauchi S."/>
            <person name="Viragh M."/>
            <person name="Drula E."/>
            <person name="Min B."/>
            <person name="Chaduli D."/>
            <person name="Navarro D."/>
            <person name="Favel A."/>
            <person name="Norest M."/>
            <person name="Lesage-Meessen L."/>
            <person name="Balint B."/>
            <person name="Merenyi Z."/>
            <person name="de Eugenio L."/>
            <person name="Morin E."/>
            <person name="Martinez A.T."/>
            <person name="Baldrian P."/>
            <person name="Stursova M."/>
            <person name="Martinez M.J."/>
            <person name="Novotny C."/>
            <person name="Magnuson J.K."/>
            <person name="Spatafora J.W."/>
            <person name="Maurice S."/>
            <person name="Pangilinan J."/>
            <person name="Andreopoulos W."/>
            <person name="LaButti K."/>
            <person name="Hundley H."/>
            <person name="Na H."/>
            <person name="Kuo A."/>
            <person name="Barry K."/>
            <person name="Lipzen A."/>
            <person name="Henrissat B."/>
            <person name="Riley R."/>
            <person name="Ahrendt S."/>
            <person name="Nagy L.G."/>
            <person name="Grigoriev I.V."/>
            <person name="Martin F."/>
            <person name="Rosso M.N."/>
        </authorList>
    </citation>
    <scope>NUCLEOTIDE SEQUENCE [LARGE SCALE GENOMIC DNA]</scope>
    <source>
        <strain evidence="1 2">CIRM-BRFM 1785</strain>
    </source>
</reference>
<name>A0ABQ8KPS5_9APHY</name>